<name>A0ABT0Z052_9FLAO</name>
<protein>
    <recommendedName>
        <fullName evidence="3">Transposase</fullName>
    </recommendedName>
</protein>
<keyword evidence="2" id="KW-1185">Reference proteome</keyword>
<evidence type="ECO:0000313" key="1">
    <source>
        <dbReference type="EMBL" id="MCM8568959.1"/>
    </source>
</evidence>
<dbReference type="InterPro" id="IPR012347">
    <property type="entry name" value="Ferritin-like"/>
</dbReference>
<comment type="caution">
    <text evidence="1">The sequence shown here is derived from an EMBL/GenBank/DDBJ whole genome shotgun (WGS) entry which is preliminary data.</text>
</comment>
<organism evidence="1 2">
    <name type="scientific">Gramella jeungdoensis</name>
    <dbReference type="NCBI Taxonomy" id="708091"/>
    <lineage>
        <taxon>Bacteria</taxon>
        <taxon>Pseudomonadati</taxon>
        <taxon>Bacteroidota</taxon>
        <taxon>Flavobacteriia</taxon>
        <taxon>Flavobacteriales</taxon>
        <taxon>Flavobacteriaceae</taxon>
        <taxon>Christiangramia</taxon>
    </lineage>
</organism>
<dbReference type="RefSeq" id="WP_252111522.1">
    <property type="nucleotide sequence ID" value="NZ_JAMSCK010000002.1"/>
</dbReference>
<gene>
    <name evidence="1" type="ORF">NE848_06190</name>
</gene>
<dbReference type="Gene3D" id="1.20.1260.10">
    <property type="match status" value="1"/>
</dbReference>
<evidence type="ECO:0008006" key="3">
    <source>
        <dbReference type="Google" id="ProtNLM"/>
    </source>
</evidence>
<dbReference type="Proteomes" id="UP001155077">
    <property type="component" value="Unassembled WGS sequence"/>
</dbReference>
<sequence>MKSRGECMRLHEKKRTIEYLEKLRVMNYKSAFIYKIAFDKEDRLILKNFYRKLHQQKQKFLKDIDEKIEQVKIEISPIKDPKLLAFYKRQRCELSQLYLKYKMKHTYARAYKREVKSFKKYHKYLSRINHARVREVLLAHKHKVKTNLSEMNNTGVMKFPVG</sequence>
<accession>A0ABT0Z052</accession>
<dbReference type="EMBL" id="JAMSCK010000002">
    <property type="protein sequence ID" value="MCM8568959.1"/>
    <property type="molecule type" value="Genomic_DNA"/>
</dbReference>
<evidence type="ECO:0000313" key="2">
    <source>
        <dbReference type="Proteomes" id="UP001155077"/>
    </source>
</evidence>
<reference evidence="1" key="1">
    <citation type="submission" date="2022-06" db="EMBL/GenBank/DDBJ databases">
        <title>Gramella sediminis sp. nov., isolated from deep-sea sediment of the Indian Ocean.</title>
        <authorList>
            <person name="Yang L."/>
        </authorList>
    </citation>
    <scope>NUCLEOTIDE SEQUENCE</scope>
    <source>
        <strain evidence="1">HMD3159</strain>
    </source>
</reference>
<proteinExistence type="predicted"/>